<dbReference type="AlphaFoldDB" id="A0A7X1Z9W7"/>
<organism evidence="2 3">
    <name type="scientific">Lactococcus hircilactis</name>
    <dbReference type="NCBI Taxonomy" id="1494462"/>
    <lineage>
        <taxon>Bacteria</taxon>
        <taxon>Bacillati</taxon>
        <taxon>Bacillota</taxon>
        <taxon>Bacilli</taxon>
        <taxon>Lactobacillales</taxon>
        <taxon>Streptococcaceae</taxon>
        <taxon>Lactococcus</taxon>
    </lineage>
</organism>
<dbReference type="InterPro" id="IPR055763">
    <property type="entry name" value="DUF7339"/>
</dbReference>
<accession>A0A7X1Z9W7</accession>
<dbReference type="EMBL" id="WITJ01000022">
    <property type="protein sequence ID" value="MQW40529.1"/>
    <property type="molecule type" value="Genomic_DNA"/>
</dbReference>
<keyword evidence="3" id="KW-1185">Reference proteome</keyword>
<dbReference type="RefSeq" id="WP_153497157.1">
    <property type="nucleotide sequence ID" value="NZ_CBCRWP010000037.1"/>
</dbReference>
<reference evidence="2 3" key="1">
    <citation type="submission" date="2019-10" db="EMBL/GenBank/DDBJ databases">
        <authorList>
            <person name="Dong K."/>
        </authorList>
    </citation>
    <scope>NUCLEOTIDE SEQUENCE [LARGE SCALE GENOMIC DNA]</scope>
    <source>
        <strain evidence="2 3">DSM 28960</strain>
    </source>
</reference>
<feature type="domain" description="DUF7339" evidence="1">
    <location>
        <begin position="8"/>
        <end position="108"/>
    </location>
</feature>
<proteinExistence type="predicted"/>
<evidence type="ECO:0000259" key="1">
    <source>
        <dbReference type="Pfam" id="PF24028"/>
    </source>
</evidence>
<evidence type="ECO:0000313" key="2">
    <source>
        <dbReference type="EMBL" id="MQW40529.1"/>
    </source>
</evidence>
<evidence type="ECO:0000313" key="3">
    <source>
        <dbReference type="Proteomes" id="UP000439550"/>
    </source>
</evidence>
<name>A0A7X1Z9W7_9LACT</name>
<dbReference type="Proteomes" id="UP000439550">
    <property type="component" value="Unassembled WGS sequence"/>
</dbReference>
<sequence length="109" mass="13161">MTPQKFYQELEDRGLNLTEISKMYRDRYGVSSNLYAYKRQNGIPSIKFLKIIRELTDDDFIYDSALEKCEYMLGKKNLLDLEDFLYELKPSKSKIMEIRMRRKAQREML</sequence>
<protein>
    <recommendedName>
        <fullName evidence="1">DUF7339 domain-containing protein</fullName>
    </recommendedName>
</protein>
<comment type="caution">
    <text evidence="2">The sequence shown here is derived from an EMBL/GenBank/DDBJ whole genome shotgun (WGS) entry which is preliminary data.</text>
</comment>
<gene>
    <name evidence="2" type="ORF">GHI93_11420</name>
</gene>
<dbReference type="Pfam" id="PF24028">
    <property type="entry name" value="DUF7339"/>
    <property type="match status" value="1"/>
</dbReference>